<evidence type="ECO:0000313" key="7">
    <source>
        <dbReference type="Proteomes" id="UP001238601"/>
    </source>
</evidence>
<evidence type="ECO:0000256" key="1">
    <source>
        <dbReference type="ARBA" id="ARBA00022553"/>
    </source>
</evidence>
<dbReference type="Gene3D" id="3.40.50.2300">
    <property type="match status" value="1"/>
</dbReference>
<dbReference type="CDD" id="cd17574">
    <property type="entry name" value="REC_OmpR"/>
    <property type="match status" value="1"/>
</dbReference>
<dbReference type="EMBL" id="WTYG01000002">
    <property type="protein sequence ID" value="MXP36022.1"/>
    <property type="molecule type" value="Genomic_DNA"/>
</dbReference>
<evidence type="ECO:0000313" key="4">
    <source>
        <dbReference type="EMBL" id="MDQ0564962.1"/>
    </source>
</evidence>
<dbReference type="EMBL" id="JAUSWK010000001">
    <property type="protein sequence ID" value="MDQ0564962.1"/>
    <property type="molecule type" value="Genomic_DNA"/>
</dbReference>
<gene>
    <name evidence="5" type="ORF">GRI55_09575</name>
    <name evidence="4" type="ORF">QOZ97_000472</name>
</gene>
<evidence type="ECO:0000313" key="5">
    <source>
        <dbReference type="EMBL" id="MXP36022.1"/>
    </source>
</evidence>
<keyword evidence="1 2" id="KW-0597">Phosphoprotein</keyword>
<proteinExistence type="predicted"/>
<dbReference type="InterPro" id="IPR011006">
    <property type="entry name" value="CheY-like_superfamily"/>
</dbReference>
<dbReference type="InterPro" id="IPR001789">
    <property type="entry name" value="Sig_transdc_resp-reg_receiver"/>
</dbReference>
<reference evidence="5 6" key="1">
    <citation type="submission" date="2019-12" db="EMBL/GenBank/DDBJ databases">
        <title>Genomic-based taxomic classification of the family Erythrobacteraceae.</title>
        <authorList>
            <person name="Xu L."/>
        </authorList>
    </citation>
    <scope>NUCLEOTIDE SEQUENCE [LARGE SCALE GENOMIC DNA]</scope>
    <source>
        <strain evidence="5 6">CGMCC 1.8703</strain>
    </source>
</reference>
<name>A0A6I4UAS2_9SPHN</name>
<dbReference type="Pfam" id="PF00072">
    <property type="entry name" value="Response_reg"/>
    <property type="match status" value="1"/>
</dbReference>
<dbReference type="SUPFAM" id="SSF52172">
    <property type="entry name" value="CheY-like"/>
    <property type="match status" value="1"/>
</dbReference>
<keyword evidence="7" id="KW-1185">Reference proteome</keyword>
<feature type="domain" description="Response regulatory" evidence="3">
    <location>
        <begin position="3"/>
        <end position="119"/>
    </location>
</feature>
<dbReference type="PROSITE" id="PS50110">
    <property type="entry name" value="RESPONSE_REGULATORY"/>
    <property type="match status" value="1"/>
</dbReference>
<dbReference type="GO" id="GO:0003677">
    <property type="term" value="F:DNA binding"/>
    <property type="evidence" value="ECO:0007669"/>
    <property type="project" value="UniProtKB-KW"/>
</dbReference>
<accession>A0A6I4UAS2</accession>
<evidence type="ECO:0000259" key="3">
    <source>
        <dbReference type="PROSITE" id="PS50110"/>
    </source>
</evidence>
<dbReference type="RefSeq" id="WP_160766960.1">
    <property type="nucleotide sequence ID" value="NZ_JAUSWK010000001.1"/>
</dbReference>
<protein>
    <submittedName>
        <fullName evidence="4">DNA-binding response OmpR family regulator</fullName>
    </submittedName>
    <submittedName>
        <fullName evidence="5">Response regulator</fullName>
    </submittedName>
</protein>
<evidence type="ECO:0000313" key="6">
    <source>
        <dbReference type="Proteomes" id="UP000439914"/>
    </source>
</evidence>
<dbReference type="AlphaFoldDB" id="A0A6I4UAS2"/>
<dbReference type="InterPro" id="IPR050595">
    <property type="entry name" value="Bact_response_regulator"/>
</dbReference>
<dbReference type="PANTHER" id="PTHR44591">
    <property type="entry name" value="STRESS RESPONSE REGULATOR PROTEIN 1"/>
    <property type="match status" value="1"/>
</dbReference>
<dbReference type="PANTHER" id="PTHR44591:SF3">
    <property type="entry name" value="RESPONSE REGULATORY DOMAIN-CONTAINING PROTEIN"/>
    <property type="match status" value="1"/>
</dbReference>
<organism evidence="5 6">
    <name type="scientific">Qipengyuania citrea</name>
    <dbReference type="NCBI Taxonomy" id="225971"/>
    <lineage>
        <taxon>Bacteria</taxon>
        <taxon>Pseudomonadati</taxon>
        <taxon>Pseudomonadota</taxon>
        <taxon>Alphaproteobacteria</taxon>
        <taxon>Sphingomonadales</taxon>
        <taxon>Erythrobacteraceae</taxon>
        <taxon>Qipengyuania</taxon>
    </lineage>
</organism>
<feature type="modified residue" description="4-aspartylphosphate" evidence="2">
    <location>
        <position position="52"/>
    </location>
</feature>
<dbReference type="GO" id="GO:0000160">
    <property type="term" value="P:phosphorelay signal transduction system"/>
    <property type="evidence" value="ECO:0007669"/>
    <property type="project" value="InterPro"/>
</dbReference>
<evidence type="ECO:0000256" key="2">
    <source>
        <dbReference type="PROSITE-ProRule" id="PRU00169"/>
    </source>
</evidence>
<reference evidence="4 7" key="2">
    <citation type="submission" date="2023-07" db="EMBL/GenBank/DDBJ databases">
        <title>Genomic Encyclopedia of Type Strains, Phase IV (KMG-IV): sequencing the most valuable type-strain genomes for metagenomic binning, comparative biology and taxonomic classification.</title>
        <authorList>
            <person name="Goeker M."/>
        </authorList>
    </citation>
    <scope>NUCLEOTIDE SEQUENCE [LARGE SCALE GENOMIC DNA]</scope>
    <source>
        <strain evidence="4 7">DSM 14432</strain>
    </source>
</reference>
<keyword evidence="4" id="KW-0238">DNA-binding</keyword>
<dbReference type="Proteomes" id="UP000439914">
    <property type="component" value="Unassembled WGS sequence"/>
</dbReference>
<dbReference type="Proteomes" id="UP001238601">
    <property type="component" value="Unassembled WGS sequence"/>
</dbReference>
<dbReference type="GeneID" id="93685315"/>
<comment type="caution">
    <text evidence="5">The sequence shown here is derived from an EMBL/GenBank/DDBJ whole genome shotgun (WGS) entry which is preliminary data.</text>
</comment>
<sequence>MAEILIADDDPILVEILKFRLEGAGHSVSVVKDGEEALAMVQSGAPQLIVLDSMMPILSGPEVLAQLKSDEAVRDIPVVMLTARDSEADIVAGLKGGAAEYLTKPFIPQELLVRIEGLLG</sequence>
<dbReference type="SMART" id="SM00448">
    <property type="entry name" value="REC"/>
    <property type="match status" value="1"/>
</dbReference>